<feature type="compositionally biased region" description="Polar residues" evidence="17">
    <location>
        <begin position="143"/>
        <end position="170"/>
    </location>
</feature>
<evidence type="ECO:0000256" key="17">
    <source>
        <dbReference type="SAM" id="MobiDB-lite"/>
    </source>
</evidence>
<evidence type="ECO:0000256" key="3">
    <source>
        <dbReference type="ARBA" id="ARBA00022679"/>
    </source>
</evidence>
<comment type="caution">
    <text evidence="21">The sequence shown here is derived from an EMBL/GenBank/DDBJ whole genome shotgun (WGS) entry which is preliminary data.</text>
</comment>
<keyword evidence="9 11" id="KW-0238">DNA-binding</keyword>
<dbReference type="EC" id="2.1.1.37" evidence="11"/>
<feature type="compositionally biased region" description="Basic residues" evidence="17">
    <location>
        <begin position="1044"/>
        <end position="1054"/>
    </location>
</feature>
<dbReference type="InterPro" id="IPR022702">
    <property type="entry name" value="Cytosine_MeTrfase1_RFD"/>
</dbReference>
<comment type="subcellular location">
    <subcellularLocation>
        <location evidence="1 11">Nucleus</location>
    </subcellularLocation>
</comment>
<evidence type="ECO:0000256" key="9">
    <source>
        <dbReference type="ARBA" id="ARBA00023125"/>
    </source>
</evidence>
<organism evidence="21 22">
    <name type="scientific">Acropora cervicornis</name>
    <name type="common">Staghorn coral</name>
    <dbReference type="NCBI Taxonomy" id="6130"/>
    <lineage>
        <taxon>Eukaryota</taxon>
        <taxon>Metazoa</taxon>
        <taxon>Cnidaria</taxon>
        <taxon>Anthozoa</taxon>
        <taxon>Hexacorallia</taxon>
        <taxon>Scleractinia</taxon>
        <taxon>Astrocoeniina</taxon>
        <taxon>Acroporidae</taxon>
        <taxon>Acropora</taxon>
    </lineage>
</organism>
<evidence type="ECO:0000259" key="20">
    <source>
        <dbReference type="PROSITE" id="PS51912"/>
    </source>
</evidence>
<evidence type="ECO:0000256" key="13">
    <source>
        <dbReference type="PROSITE-ProRule" id="PRU00509"/>
    </source>
</evidence>
<dbReference type="GO" id="GO:0005634">
    <property type="term" value="C:nucleus"/>
    <property type="evidence" value="ECO:0007669"/>
    <property type="project" value="UniProtKB-SubCell"/>
</dbReference>
<reference evidence="21" key="2">
    <citation type="journal article" date="2023" name="Science">
        <title>Genomic signatures of disease resistance in endangered staghorn corals.</title>
        <authorList>
            <person name="Vollmer S.V."/>
            <person name="Selwyn J.D."/>
            <person name="Despard B.A."/>
            <person name="Roesel C.L."/>
        </authorList>
    </citation>
    <scope>NUCLEOTIDE SEQUENCE</scope>
    <source>
        <strain evidence="21">K2</strain>
    </source>
</reference>
<evidence type="ECO:0000256" key="1">
    <source>
        <dbReference type="ARBA" id="ARBA00004123"/>
    </source>
</evidence>
<feature type="domain" description="CXXC-type" evidence="19">
    <location>
        <begin position="563"/>
        <end position="609"/>
    </location>
</feature>
<dbReference type="Gene3D" id="3.90.120.10">
    <property type="entry name" value="DNA Methylase, subunit A, domain 2"/>
    <property type="match status" value="1"/>
</dbReference>
<feature type="domain" description="BAH" evidence="18">
    <location>
        <begin position="904"/>
        <end position="1034"/>
    </location>
</feature>
<feature type="region of interest" description="Disordered" evidence="17">
    <location>
        <begin position="1041"/>
        <end position="1066"/>
    </location>
</feature>
<dbReference type="NCBIfam" id="TIGR00675">
    <property type="entry name" value="dcm"/>
    <property type="match status" value="1"/>
</dbReference>
<dbReference type="PANTHER" id="PTHR10629:SF52">
    <property type="entry name" value="DNA (CYTOSINE-5)-METHYLTRANSFERASE 1"/>
    <property type="match status" value="1"/>
</dbReference>
<dbReference type="GO" id="GO:0006346">
    <property type="term" value="P:DNA methylation-dependent constitutive heterochromatin formation"/>
    <property type="evidence" value="ECO:0007669"/>
    <property type="project" value="InterPro"/>
</dbReference>
<evidence type="ECO:0000259" key="18">
    <source>
        <dbReference type="PROSITE" id="PS51038"/>
    </source>
</evidence>
<dbReference type="PROSITE" id="PS00095">
    <property type="entry name" value="C5_MTASE_2"/>
    <property type="match status" value="1"/>
</dbReference>
<comment type="similarity">
    <text evidence="11 14 15">Belongs to the class I-like SAM-binding methyltransferase superfamily. C5-methyltransferase family.</text>
</comment>
<dbReference type="Pfam" id="PF01426">
    <property type="entry name" value="BAH"/>
    <property type="match status" value="2"/>
</dbReference>
<dbReference type="InterPro" id="IPR010506">
    <property type="entry name" value="DMAP1-bd"/>
</dbReference>
<keyword evidence="22" id="KW-1185">Reference proteome</keyword>
<keyword evidence="2 11" id="KW-0489">Methyltransferase</keyword>
<dbReference type="GO" id="GO:0003677">
    <property type="term" value="F:DNA binding"/>
    <property type="evidence" value="ECO:0007669"/>
    <property type="project" value="UniProtKB-KW"/>
</dbReference>
<dbReference type="FunFam" id="1.10.10.2230:FF:000001">
    <property type="entry name" value="DNA (cytosine-5)-methyltransferase"/>
    <property type="match status" value="1"/>
</dbReference>
<dbReference type="Gene3D" id="3.40.50.150">
    <property type="entry name" value="Vaccinia Virus protein VP39"/>
    <property type="match status" value="1"/>
</dbReference>
<keyword evidence="8" id="KW-0862">Zinc</keyword>
<dbReference type="SUPFAM" id="SSF53335">
    <property type="entry name" value="S-adenosyl-L-methionine-dependent methyltransferases"/>
    <property type="match status" value="1"/>
</dbReference>
<feature type="domain" description="DMAP1-binding" evidence="20">
    <location>
        <begin position="4"/>
        <end position="108"/>
    </location>
</feature>
<dbReference type="Pfam" id="PF00145">
    <property type="entry name" value="DNA_methylase"/>
    <property type="match status" value="1"/>
</dbReference>
<feature type="compositionally biased region" description="Basic and acidic residues" evidence="17">
    <location>
        <begin position="291"/>
        <end position="303"/>
    </location>
</feature>
<dbReference type="GO" id="GO:0003886">
    <property type="term" value="F:DNA (cytosine-5-)-methyltransferase activity"/>
    <property type="evidence" value="ECO:0007669"/>
    <property type="project" value="UniProtKB-UniRule"/>
</dbReference>
<evidence type="ECO:0000256" key="4">
    <source>
        <dbReference type="ARBA" id="ARBA00022691"/>
    </source>
</evidence>
<dbReference type="InterPro" id="IPR001525">
    <property type="entry name" value="C5_MeTfrase"/>
</dbReference>
<dbReference type="InterPro" id="IPR001025">
    <property type="entry name" value="BAH_dom"/>
</dbReference>
<dbReference type="PANTHER" id="PTHR10629">
    <property type="entry name" value="CYTOSINE-SPECIFIC METHYLTRANSFERASE"/>
    <property type="match status" value="1"/>
</dbReference>
<feature type="compositionally biased region" description="Polar residues" evidence="17">
    <location>
        <begin position="188"/>
        <end position="199"/>
    </location>
</feature>
<dbReference type="InterPro" id="IPR031303">
    <property type="entry name" value="C5_meth_CS"/>
</dbReference>
<dbReference type="EMBL" id="JARQWQ010000015">
    <property type="protein sequence ID" value="KAK2566987.1"/>
    <property type="molecule type" value="Genomic_DNA"/>
</dbReference>
<evidence type="ECO:0000256" key="15">
    <source>
        <dbReference type="RuleBase" id="RU000416"/>
    </source>
</evidence>
<evidence type="ECO:0000256" key="12">
    <source>
        <dbReference type="PIRSR" id="PIRSR037404-1"/>
    </source>
</evidence>
<evidence type="ECO:0000256" key="10">
    <source>
        <dbReference type="ARBA" id="ARBA00023242"/>
    </source>
</evidence>
<accession>A0AAD9VAJ8</accession>
<dbReference type="InterPro" id="IPR018117">
    <property type="entry name" value="C5_DNA_meth_AS"/>
</dbReference>
<keyword evidence="7 13" id="KW-0863">Zinc-finger</keyword>
<dbReference type="Gene3D" id="1.10.10.2230">
    <property type="match status" value="1"/>
</dbReference>
<dbReference type="Proteomes" id="UP001249851">
    <property type="component" value="Unassembled WGS sequence"/>
</dbReference>
<feature type="active site" evidence="12 14">
    <location>
        <position position="1165"/>
    </location>
</feature>
<dbReference type="Pfam" id="PF12047">
    <property type="entry name" value="DNMT1-RFD"/>
    <property type="match status" value="1"/>
</dbReference>
<evidence type="ECO:0000256" key="2">
    <source>
        <dbReference type="ARBA" id="ARBA00022603"/>
    </source>
</evidence>
<feature type="compositionally biased region" description="Basic and acidic residues" evidence="17">
    <location>
        <begin position="255"/>
        <end position="264"/>
    </location>
</feature>
<evidence type="ECO:0000256" key="6">
    <source>
        <dbReference type="ARBA" id="ARBA00022737"/>
    </source>
</evidence>
<dbReference type="PROSITE" id="PS51058">
    <property type="entry name" value="ZF_CXXC"/>
    <property type="match status" value="1"/>
</dbReference>
<keyword evidence="6" id="KW-0677">Repeat</keyword>
<evidence type="ECO:0000256" key="5">
    <source>
        <dbReference type="ARBA" id="ARBA00022723"/>
    </source>
</evidence>
<dbReference type="CDD" id="cd04760">
    <property type="entry name" value="BAH_Dnmt1_I"/>
    <property type="match status" value="1"/>
</dbReference>
<keyword evidence="10 11" id="KW-0539">Nucleus</keyword>
<feature type="region of interest" description="Disordered" evidence="17">
    <location>
        <begin position="131"/>
        <end position="303"/>
    </location>
</feature>
<sequence>MVQLKDDFPPAISERLSELEDEYNDGDITEKGYVRKKCKLMKPLLANFQQERIQEIEDDLKAGKFSEEQFISHLKELLAEIGHRSSNGCGAKPLSPVCNKDSNNVTLNAEPMETGMEINASDIPHTQASDCHEMEEANDSKGEPSSQSEPGLRQSSCNNSNEPTSSNGVERSQCLLDIKVSLTDLKKSTSPTNKCSQEGNKIKVNKKESKKQPGIKEMFAKNALKRKKTEDSSTDDSAGQAELSSENSEASNYSKDGKRQKTSGDDCDEEESSGDSGIERQSLRESTVGIRSEEKRAQPPAKCKECKQLLNSPDLRLFPGDSNDAVEEFVALTDPRLSLFSGEEEQCDSYRLIEKNVELFFSGYLKPIYDENPSPEGGVPTKNIGPINEWWVAGFDGGENALIGFTTAFAEYILMQASEDYMPFMNIMREKIAMSKIVIEFMQSNPEARYEDLLNKVETSVPPANCSTFTEDTLLRHAQFLVEQVESYDQAADDDELPLLISPCMRDLIKLAGVTLGKRRAARGVKVRTEKKQARPSKATTTPLVRQIFDIFFKDQIDGKEIGAIRRKRCGVCEVCQLPDCGKCKSCKDMVKFGGTGKKKQCCEERRCPNMAVKEADEDDDIGEDIEDVENVTLNKRITKKKSPTPKKTKSKSKVQWIGDPEVHGKQNYYTSVLIDKEEICVGDFVMFRPDENSHLALYIACVRFMWEEPNGDKMFHCRWFSRGSETILGETSDPREVFLLDKCDDNLLGCIKQKCTVTYNKPDADWFMKGGLDEPEGDVSMEENDGNTFFFQKWYDPDHGRFTDPPAEYIHDVNSEENFRYCESCVRQSAEENLETLSLGEPLEVDSKPSSKSYYKSCSKAGNRYKSGDCVFLEPDAFSFNVKPKESKKGFKKDDMVDEEKYPEYYRKPLEYVKGSNYDVPESFKIGRIINIFTKSSPGKLSEDLDIMLTVGKFYRPENTHKGSSFAYQADLNLLYWSKEEATVPFDAVLGSCTVTCGEDLNCSIAEYTAKAINNFYFLEAYNSETKDFEEPPLEARNAALKGKGKGKGKGKARSACQTEEQNLRQDSKLSETVPKLRCLDVFAGCGGLSEGLHQAGTAESLWAVEKEEPAAHAFSLNNPGCTVFTDDCNLLLKLVMDGEKKNSRGQTLPQKGEVELLCGGPPCQGFSGMNRFSSRDYSQFKNSLVVSYLSYCDYYRPRFFILENVRNFVSFKRSMVLKLTLRCLIKMGYQCTFGVLQAGCYGVPQTRRRAIIMAAAPGEVLPLYPEPTHCFSPRAIQLTVMVDDKKFESNITRLSSAPFRTITVRDSMSDLPEIRNGASNAEISYNGDSISHFQRQVRGSQYQPVLRDHICKEMNPLVAVRMRYIPLAPGSDWRDLPNIEVQLPDGTKTKKLAYTHHDKKNGRSSEGHLRGVCSCAEDKPCDPADRQFNTLVPWCLPHTGNRHNHWAGLYGRLEWDGYFSTTITNPEPMGKQGRVLHPEQHRVVSVRECARSQGFPDTYRFYGNILDKHRQVGNAVPPPLAAAIGREIKKSLQATQQNA</sequence>
<gene>
    <name evidence="21" type="ORF">P5673_008755</name>
</gene>
<dbReference type="GO" id="GO:0032259">
    <property type="term" value="P:methylation"/>
    <property type="evidence" value="ECO:0007669"/>
    <property type="project" value="UniProtKB-KW"/>
</dbReference>
<dbReference type="GO" id="GO:0003682">
    <property type="term" value="F:chromatin binding"/>
    <property type="evidence" value="ECO:0007669"/>
    <property type="project" value="UniProtKB-UniRule"/>
</dbReference>
<proteinExistence type="inferred from homology"/>
<dbReference type="Gene3D" id="2.30.30.490">
    <property type="match status" value="2"/>
</dbReference>
<protein>
    <recommendedName>
        <fullName evidence="11">DNA (cytosine-5)-methyltransferase</fullName>
        <ecNumber evidence="11">2.1.1.37</ecNumber>
    </recommendedName>
</protein>
<comment type="catalytic activity">
    <reaction evidence="11 16">
        <text>a 2'-deoxycytidine in DNA + S-adenosyl-L-methionine = a 5-methyl-2'-deoxycytidine in DNA + S-adenosyl-L-homocysteine + H(+)</text>
        <dbReference type="Rhea" id="RHEA:13681"/>
        <dbReference type="Rhea" id="RHEA-COMP:11369"/>
        <dbReference type="Rhea" id="RHEA-COMP:11370"/>
        <dbReference type="ChEBI" id="CHEBI:15378"/>
        <dbReference type="ChEBI" id="CHEBI:57856"/>
        <dbReference type="ChEBI" id="CHEBI:59789"/>
        <dbReference type="ChEBI" id="CHEBI:85452"/>
        <dbReference type="ChEBI" id="CHEBI:85454"/>
        <dbReference type="EC" id="2.1.1.37"/>
    </reaction>
</comment>
<evidence type="ECO:0000313" key="21">
    <source>
        <dbReference type="EMBL" id="KAK2566987.1"/>
    </source>
</evidence>
<feature type="domain" description="BAH" evidence="18">
    <location>
        <begin position="678"/>
        <end position="807"/>
    </location>
</feature>
<dbReference type="PROSITE" id="PS51912">
    <property type="entry name" value="DMAP1_BIND"/>
    <property type="match status" value="1"/>
</dbReference>
<dbReference type="Pfam" id="PF02008">
    <property type="entry name" value="zf-CXXC"/>
    <property type="match status" value="1"/>
</dbReference>
<keyword evidence="3 11" id="KW-0808">Transferase</keyword>
<dbReference type="InterPro" id="IPR002857">
    <property type="entry name" value="Znf_CXXC"/>
</dbReference>
<dbReference type="GO" id="GO:0008270">
    <property type="term" value="F:zinc ion binding"/>
    <property type="evidence" value="ECO:0007669"/>
    <property type="project" value="UniProtKB-KW"/>
</dbReference>
<feature type="compositionally biased region" description="Basic and acidic residues" evidence="17">
    <location>
        <begin position="131"/>
        <end position="142"/>
    </location>
</feature>
<name>A0AAD9VAJ8_ACRCE</name>
<dbReference type="Pfam" id="PF06464">
    <property type="entry name" value="DMAP_binding"/>
    <property type="match status" value="1"/>
</dbReference>
<evidence type="ECO:0000256" key="16">
    <source>
        <dbReference type="RuleBase" id="RU000417"/>
    </source>
</evidence>
<dbReference type="PROSITE" id="PS00094">
    <property type="entry name" value="C5_MTASE_1"/>
    <property type="match status" value="1"/>
</dbReference>
<reference evidence="21" key="1">
    <citation type="journal article" date="2023" name="G3 (Bethesda)">
        <title>Whole genome assembly and annotation of the endangered Caribbean coral Acropora cervicornis.</title>
        <authorList>
            <person name="Selwyn J.D."/>
            <person name="Vollmer S.V."/>
        </authorList>
    </citation>
    <scope>NUCLEOTIDE SEQUENCE</scope>
    <source>
        <strain evidence="21">K2</strain>
    </source>
</reference>
<dbReference type="InterPro" id="IPR050390">
    <property type="entry name" value="C5-Methyltransferase"/>
</dbReference>
<evidence type="ECO:0000256" key="7">
    <source>
        <dbReference type="ARBA" id="ARBA00022771"/>
    </source>
</evidence>
<dbReference type="GO" id="GO:0044027">
    <property type="term" value="P:negative regulation of gene expression via chromosomal CpG island methylation"/>
    <property type="evidence" value="ECO:0007669"/>
    <property type="project" value="TreeGrafter"/>
</dbReference>
<keyword evidence="5" id="KW-0479">Metal-binding</keyword>
<dbReference type="InterPro" id="IPR029063">
    <property type="entry name" value="SAM-dependent_MTases_sf"/>
</dbReference>
<dbReference type="PRINTS" id="PR00105">
    <property type="entry name" value="C5METTRFRASE"/>
</dbReference>
<evidence type="ECO:0000256" key="14">
    <source>
        <dbReference type="PROSITE-ProRule" id="PRU01016"/>
    </source>
</evidence>
<dbReference type="InterPro" id="IPR043151">
    <property type="entry name" value="BAH_sf"/>
</dbReference>
<keyword evidence="4 11" id="KW-0949">S-adenosyl-L-methionine</keyword>
<dbReference type="PROSITE" id="PS51038">
    <property type="entry name" value="BAH"/>
    <property type="match status" value="2"/>
</dbReference>
<dbReference type="FunFam" id="3.40.50.150:FF:000108">
    <property type="entry name" value="DNA (cytosine-5)-methyltransferase"/>
    <property type="match status" value="1"/>
</dbReference>
<evidence type="ECO:0000256" key="8">
    <source>
        <dbReference type="ARBA" id="ARBA00022833"/>
    </source>
</evidence>
<dbReference type="SMART" id="SM00439">
    <property type="entry name" value="BAH"/>
    <property type="match status" value="2"/>
</dbReference>
<dbReference type="FunFam" id="3.40.50.150:FF:000036">
    <property type="entry name" value="DNA (cytosine-5)-methyltransferase"/>
    <property type="match status" value="1"/>
</dbReference>
<evidence type="ECO:0000256" key="11">
    <source>
        <dbReference type="PIRNR" id="PIRNR037404"/>
    </source>
</evidence>
<feature type="compositionally biased region" description="Low complexity" evidence="17">
    <location>
        <begin position="241"/>
        <end position="254"/>
    </location>
</feature>
<evidence type="ECO:0000313" key="22">
    <source>
        <dbReference type="Proteomes" id="UP001249851"/>
    </source>
</evidence>
<dbReference type="PROSITE" id="PS51679">
    <property type="entry name" value="SAM_MT_C5"/>
    <property type="match status" value="1"/>
</dbReference>
<evidence type="ECO:0000259" key="19">
    <source>
        <dbReference type="PROSITE" id="PS51058"/>
    </source>
</evidence>
<dbReference type="FunFam" id="3.90.120.10:FF:000001">
    <property type="entry name" value="DNA (cytosine-5)-methyltransferase"/>
    <property type="match status" value="1"/>
</dbReference>
<dbReference type="PIRSF" id="PIRSF037404">
    <property type="entry name" value="DNMT1"/>
    <property type="match status" value="1"/>
</dbReference>